<evidence type="ECO:0000256" key="5">
    <source>
        <dbReference type="ARBA" id="ARBA00023267"/>
    </source>
</evidence>
<comment type="caution">
    <text evidence="10">The sequence shown here is derived from an EMBL/GenBank/DDBJ whole genome shotgun (WGS) entry which is preliminary data.</text>
</comment>
<keyword evidence="5" id="KW-0092">Biotin</keyword>
<keyword evidence="11" id="KW-1185">Reference proteome</keyword>
<dbReference type="OrthoDB" id="14612at2759"/>
<keyword evidence="3 6" id="KW-0547">Nucleotide-binding</keyword>
<dbReference type="InterPro" id="IPR049076">
    <property type="entry name" value="ACCA"/>
</dbReference>
<keyword evidence="4 6" id="KW-0067">ATP-binding</keyword>
<evidence type="ECO:0000256" key="1">
    <source>
        <dbReference type="ARBA" id="ARBA00001953"/>
    </source>
</evidence>
<dbReference type="Gene3D" id="3.30.1490.20">
    <property type="entry name" value="ATP-grasp fold, A domain"/>
    <property type="match status" value="1"/>
</dbReference>
<dbReference type="Pfam" id="PF02786">
    <property type="entry name" value="CPSase_L_D2"/>
    <property type="match status" value="1"/>
</dbReference>
<dbReference type="SUPFAM" id="SSF52440">
    <property type="entry name" value="PreATP-grasp domain"/>
    <property type="match status" value="1"/>
</dbReference>
<proteinExistence type="predicted"/>
<dbReference type="Gene3D" id="3.30.470.20">
    <property type="entry name" value="ATP-grasp fold, B domain"/>
    <property type="match status" value="1"/>
</dbReference>
<sequence>MAESRGSTSNNSVRLPNQVSFLVGSDSAEESGNPASVSASTKEEEESGSNGGGDLCEDVISLGSQDTISDDSSTNGQDNKNIKQQKSLMRATMSQIHLRVKHRGMEANKDLNVATPEEFVRQFGGNRVINRVLIANNGIAAVKCMRSIRRWAYEMFRNERAIRFVVMVTPEDLKANAEYIKMADHYVPVPGGTNNNNYANVELILDIAKRMQVQAVWAGWGHASENPKLPELLIKNSIVFIGPPEKAMWALGDKIASSIVAQTADIPTLSWSGSGLKAEFRDKRIKISTELYRKGCVESAEEGLEAAQRIGFPVMIKASEGGGGKGIRKSESADDFANLFRQVQAEVQGSPIFIMKTAGCAHHLEVQILADQYGNAISLFGRDCSIQRRHQKIIEEAPCAIAPPHIFEQMEKVSCLF</sequence>
<gene>
    <name evidence="10" type="ORF">APZ42_012087</name>
</gene>
<dbReference type="SUPFAM" id="SSF56059">
    <property type="entry name" value="Glutathione synthetase ATP-binding domain-like"/>
    <property type="match status" value="1"/>
</dbReference>
<comment type="cofactor">
    <cofactor evidence="1">
        <name>biotin</name>
        <dbReference type="ChEBI" id="CHEBI:57586"/>
    </cofactor>
</comment>
<dbReference type="Pfam" id="PF00289">
    <property type="entry name" value="Biotin_carb_N"/>
    <property type="match status" value="1"/>
</dbReference>
<evidence type="ECO:0000256" key="2">
    <source>
        <dbReference type="ARBA" id="ARBA00022598"/>
    </source>
</evidence>
<dbReference type="InterPro" id="IPR005479">
    <property type="entry name" value="CPAse_ATP-bd"/>
</dbReference>
<evidence type="ECO:0000256" key="6">
    <source>
        <dbReference type="PROSITE-ProRule" id="PRU00409"/>
    </source>
</evidence>
<dbReference type="AlphaFoldDB" id="A0A162S3C6"/>
<dbReference type="PANTHER" id="PTHR45728">
    <property type="entry name" value="ACETYL-COA CARBOXYLASE, ISOFORM A"/>
    <property type="match status" value="1"/>
</dbReference>
<evidence type="ECO:0000259" key="9">
    <source>
        <dbReference type="PROSITE" id="PS50979"/>
    </source>
</evidence>
<name>A0A162S3C6_9CRUS</name>
<keyword evidence="2" id="KW-0436">Ligase</keyword>
<evidence type="ECO:0000313" key="11">
    <source>
        <dbReference type="Proteomes" id="UP000076858"/>
    </source>
</evidence>
<dbReference type="Proteomes" id="UP000076858">
    <property type="component" value="Unassembled WGS sequence"/>
</dbReference>
<dbReference type="PROSITE" id="PS00866">
    <property type="entry name" value="CPSASE_1"/>
    <property type="match status" value="1"/>
</dbReference>
<dbReference type="PROSITE" id="PS50975">
    <property type="entry name" value="ATP_GRASP"/>
    <property type="match status" value="1"/>
</dbReference>
<feature type="domain" description="ATP-grasp" evidence="8">
    <location>
        <begin position="281"/>
        <end position="334"/>
    </location>
</feature>
<dbReference type="FunFam" id="3.30.1490.20:FF:000003">
    <property type="entry name" value="acetyl-CoA carboxylase isoform X1"/>
    <property type="match status" value="1"/>
</dbReference>
<accession>A0A162S3C6</accession>
<dbReference type="PANTHER" id="PTHR45728:SF3">
    <property type="entry name" value="ACETYL-COA CARBOXYLASE"/>
    <property type="match status" value="1"/>
</dbReference>
<dbReference type="FunFam" id="3.90.1770.10:FF:000001">
    <property type="entry name" value="acetyl-CoA carboxylase 1"/>
    <property type="match status" value="1"/>
</dbReference>
<evidence type="ECO:0000259" key="8">
    <source>
        <dbReference type="PROSITE" id="PS50975"/>
    </source>
</evidence>
<dbReference type="Gene3D" id="3.90.1770.10">
    <property type="entry name" value="PreATP-grasp domain"/>
    <property type="match status" value="1"/>
</dbReference>
<evidence type="ECO:0000313" key="10">
    <source>
        <dbReference type="EMBL" id="KZS20983.1"/>
    </source>
</evidence>
<evidence type="ECO:0000256" key="4">
    <source>
        <dbReference type="ARBA" id="ARBA00022840"/>
    </source>
</evidence>
<feature type="domain" description="Biotin carboxylation" evidence="9">
    <location>
        <begin position="128"/>
        <end position="417"/>
    </location>
</feature>
<dbReference type="InterPro" id="IPR016185">
    <property type="entry name" value="PreATP-grasp_dom_sf"/>
</dbReference>
<dbReference type="STRING" id="35525.A0A162S3C6"/>
<feature type="region of interest" description="Disordered" evidence="7">
    <location>
        <begin position="1"/>
        <end position="56"/>
    </location>
</feature>
<dbReference type="GO" id="GO:0046872">
    <property type="term" value="F:metal ion binding"/>
    <property type="evidence" value="ECO:0007669"/>
    <property type="project" value="InterPro"/>
</dbReference>
<reference evidence="10 11" key="1">
    <citation type="submission" date="2016-03" db="EMBL/GenBank/DDBJ databases">
        <title>EvidentialGene: Evidence-directed Construction of Genes on Genomes.</title>
        <authorList>
            <person name="Gilbert D.G."/>
            <person name="Choi J.-H."/>
            <person name="Mockaitis K."/>
            <person name="Colbourne J."/>
            <person name="Pfrender M."/>
        </authorList>
    </citation>
    <scope>NUCLEOTIDE SEQUENCE [LARGE SCALE GENOMIC DNA]</scope>
    <source>
        <strain evidence="10 11">Xinb3</strain>
        <tissue evidence="10">Complete organism</tissue>
    </source>
</reference>
<dbReference type="EMBL" id="LRGB01000084">
    <property type="protein sequence ID" value="KZS20983.1"/>
    <property type="molecule type" value="Genomic_DNA"/>
</dbReference>
<dbReference type="InterPro" id="IPR011761">
    <property type="entry name" value="ATP-grasp"/>
</dbReference>
<dbReference type="InterPro" id="IPR005481">
    <property type="entry name" value="BC-like_N"/>
</dbReference>
<protein>
    <submittedName>
        <fullName evidence="10">Acetyl-CoA carboxylase</fullName>
    </submittedName>
</protein>
<dbReference type="Gene3D" id="3.40.50.20">
    <property type="match status" value="1"/>
</dbReference>
<evidence type="ECO:0000256" key="3">
    <source>
        <dbReference type="ARBA" id="ARBA00022741"/>
    </source>
</evidence>
<dbReference type="GO" id="GO:0006633">
    <property type="term" value="P:fatty acid biosynthetic process"/>
    <property type="evidence" value="ECO:0007669"/>
    <property type="project" value="TreeGrafter"/>
</dbReference>
<dbReference type="GO" id="GO:0005739">
    <property type="term" value="C:mitochondrion"/>
    <property type="evidence" value="ECO:0007669"/>
    <property type="project" value="TreeGrafter"/>
</dbReference>
<dbReference type="InterPro" id="IPR011764">
    <property type="entry name" value="Biotin_carboxylation_dom"/>
</dbReference>
<dbReference type="FunFam" id="3.40.50.20:FF:000005">
    <property type="entry name" value="acetyl-CoA carboxylase isoform X2"/>
    <property type="match status" value="1"/>
</dbReference>
<dbReference type="GO" id="GO:0003989">
    <property type="term" value="F:acetyl-CoA carboxylase activity"/>
    <property type="evidence" value="ECO:0007669"/>
    <property type="project" value="InterPro"/>
</dbReference>
<dbReference type="GO" id="GO:0005524">
    <property type="term" value="F:ATP binding"/>
    <property type="evidence" value="ECO:0007669"/>
    <property type="project" value="UniProtKB-UniRule"/>
</dbReference>
<dbReference type="PROSITE" id="PS50979">
    <property type="entry name" value="BC"/>
    <property type="match status" value="1"/>
</dbReference>
<organism evidence="10 11">
    <name type="scientific">Daphnia magna</name>
    <dbReference type="NCBI Taxonomy" id="35525"/>
    <lineage>
        <taxon>Eukaryota</taxon>
        <taxon>Metazoa</taxon>
        <taxon>Ecdysozoa</taxon>
        <taxon>Arthropoda</taxon>
        <taxon>Crustacea</taxon>
        <taxon>Branchiopoda</taxon>
        <taxon>Diplostraca</taxon>
        <taxon>Cladocera</taxon>
        <taxon>Anomopoda</taxon>
        <taxon>Daphniidae</taxon>
        <taxon>Daphnia</taxon>
    </lineage>
</organism>
<dbReference type="InterPro" id="IPR013815">
    <property type="entry name" value="ATP_grasp_subdomain_1"/>
</dbReference>
<feature type="compositionally biased region" description="Polar residues" evidence="7">
    <location>
        <begin position="1"/>
        <end position="20"/>
    </location>
</feature>
<evidence type="ECO:0000256" key="7">
    <source>
        <dbReference type="SAM" id="MobiDB-lite"/>
    </source>
</evidence>